<keyword evidence="3" id="KW-1185">Reference proteome</keyword>
<accession>A0AAN7T2B5</accession>
<feature type="region of interest" description="Disordered" evidence="1">
    <location>
        <begin position="13"/>
        <end position="46"/>
    </location>
</feature>
<protein>
    <submittedName>
        <fullName evidence="2">Uncharacterized protein</fullName>
    </submittedName>
</protein>
<evidence type="ECO:0000313" key="2">
    <source>
        <dbReference type="EMBL" id="KAK5088241.1"/>
    </source>
</evidence>
<organism evidence="2 3">
    <name type="scientific">Lithohypha guttulata</name>
    <dbReference type="NCBI Taxonomy" id="1690604"/>
    <lineage>
        <taxon>Eukaryota</taxon>
        <taxon>Fungi</taxon>
        <taxon>Dikarya</taxon>
        <taxon>Ascomycota</taxon>
        <taxon>Pezizomycotina</taxon>
        <taxon>Eurotiomycetes</taxon>
        <taxon>Chaetothyriomycetidae</taxon>
        <taxon>Chaetothyriales</taxon>
        <taxon>Trichomeriaceae</taxon>
        <taxon>Lithohypha</taxon>
    </lineage>
</organism>
<gene>
    <name evidence="2" type="ORF">LTR05_002458</name>
</gene>
<dbReference type="AlphaFoldDB" id="A0AAN7T2B5"/>
<sequence length="301" mass="33659">MFAKRYERMLKSHGVHPHGGVWDSSAHRREDAMTSPMLKQPRKRKQDETLTFFRDEDDDVNIQKTKRLCTHRQPRVKQELPSQIPPTGYPAYMYHPAFVQQPHPYMQHLTQSGMGHPPPFAGGTLAHPPFHQPQGHSSAFAMTSQLSPFTMPAQPLQPASDHQPDYGALNDIYNQNFSAFDGFENLLQGDEAMSTNAVNDSKPLMDLTEADQTVAEPKHSDSVTIKSEPTPILDASERSLVTANKQDVPSTANPFASPSLPILSNTFVAPLRSVQGFADTIQSRNIDVKQEENEDCIFLIE</sequence>
<evidence type="ECO:0000256" key="1">
    <source>
        <dbReference type="SAM" id="MobiDB-lite"/>
    </source>
</evidence>
<comment type="caution">
    <text evidence="2">The sequence shown here is derived from an EMBL/GenBank/DDBJ whole genome shotgun (WGS) entry which is preliminary data.</text>
</comment>
<dbReference type="Proteomes" id="UP001309876">
    <property type="component" value="Unassembled WGS sequence"/>
</dbReference>
<proteinExistence type="predicted"/>
<dbReference type="EMBL" id="JAVRRJ010000002">
    <property type="protein sequence ID" value="KAK5088241.1"/>
    <property type="molecule type" value="Genomic_DNA"/>
</dbReference>
<name>A0AAN7T2B5_9EURO</name>
<evidence type="ECO:0000313" key="3">
    <source>
        <dbReference type="Proteomes" id="UP001309876"/>
    </source>
</evidence>
<reference evidence="2 3" key="1">
    <citation type="submission" date="2023-08" db="EMBL/GenBank/DDBJ databases">
        <title>Black Yeasts Isolated from many extreme environments.</title>
        <authorList>
            <person name="Coleine C."/>
            <person name="Stajich J.E."/>
            <person name="Selbmann L."/>
        </authorList>
    </citation>
    <scope>NUCLEOTIDE SEQUENCE [LARGE SCALE GENOMIC DNA]</scope>
    <source>
        <strain evidence="2 3">CCFEE 5910</strain>
    </source>
</reference>